<dbReference type="GO" id="GO:0000155">
    <property type="term" value="F:phosphorelay sensor kinase activity"/>
    <property type="evidence" value="ECO:0007669"/>
    <property type="project" value="InterPro"/>
</dbReference>
<feature type="transmembrane region" description="Helical" evidence="9">
    <location>
        <begin position="45"/>
        <end position="63"/>
    </location>
</feature>
<dbReference type="GO" id="GO:0005524">
    <property type="term" value="F:ATP binding"/>
    <property type="evidence" value="ECO:0007669"/>
    <property type="project" value="UniProtKB-KW"/>
</dbReference>
<feature type="transmembrane region" description="Helical" evidence="9">
    <location>
        <begin position="179"/>
        <end position="199"/>
    </location>
</feature>
<evidence type="ECO:0000256" key="3">
    <source>
        <dbReference type="ARBA" id="ARBA00022553"/>
    </source>
</evidence>
<evidence type="ECO:0000256" key="7">
    <source>
        <dbReference type="ARBA" id="ARBA00022840"/>
    </source>
</evidence>
<keyword evidence="9" id="KW-0472">Membrane</keyword>
<dbReference type="Gene3D" id="3.30.565.10">
    <property type="entry name" value="Histidine kinase-like ATPase, C-terminal domain"/>
    <property type="match status" value="1"/>
</dbReference>
<keyword evidence="6 11" id="KW-0418">Kinase</keyword>
<keyword evidence="12" id="KW-1185">Reference proteome</keyword>
<dbReference type="AlphaFoldDB" id="A0A2T0MGB4"/>
<dbReference type="EMBL" id="PVYX01000001">
    <property type="protein sequence ID" value="PRX56576.1"/>
    <property type="molecule type" value="Genomic_DNA"/>
</dbReference>
<keyword evidence="4" id="KW-0808">Transferase</keyword>
<keyword evidence="9" id="KW-1133">Transmembrane helix</keyword>
<evidence type="ECO:0000256" key="2">
    <source>
        <dbReference type="ARBA" id="ARBA00012438"/>
    </source>
</evidence>
<dbReference type="PANTHER" id="PTHR43065">
    <property type="entry name" value="SENSOR HISTIDINE KINASE"/>
    <property type="match status" value="1"/>
</dbReference>
<dbReference type="InterPro" id="IPR004358">
    <property type="entry name" value="Sig_transdc_His_kin-like_C"/>
</dbReference>
<dbReference type="SUPFAM" id="SSF47384">
    <property type="entry name" value="Homodimeric domain of signal transducing histidine kinase"/>
    <property type="match status" value="1"/>
</dbReference>
<dbReference type="PROSITE" id="PS50109">
    <property type="entry name" value="HIS_KIN"/>
    <property type="match status" value="1"/>
</dbReference>
<evidence type="ECO:0000313" key="12">
    <source>
        <dbReference type="Proteomes" id="UP000237640"/>
    </source>
</evidence>
<evidence type="ECO:0000256" key="9">
    <source>
        <dbReference type="SAM" id="Phobius"/>
    </source>
</evidence>
<evidence type="ECO:0000256" key="6">
    <source>
        <dbReference type="ARBA" id="ARBA00022777"/>
    </source>
</evidence>
<evidence type="ECO:0000256" key="1">
    <source>
        <dbReference type="ARBA" id="ARBA00000085"/>
    </source>
</evidence>
<sequence>MPQKYKNQVHKNENVSTNYQQYFSFSAIFKDNYTKKVNFNPKRKASNITLLISAFVIVSLILWNTNSFFKKFKEEERLKMEIWATAQLELIQSSVDQELGNLTLKVMGNNTSTPMILVNEAGTIKTHNIPEEKAQDSIYLQKKIAQYRNENQPIQIVQDGELLETLYYGNSEVLNKLKYYPLALLLIIFLFGTVIFFFFKTNKASEQNKLWAGMAKETAHQIGTPLTSLLGWNELLKSENINEDITKEIGKDISRLHTITERFSKIGSTPKLEVHDIVSETEKAYEYLKRRSSKLIQFSFNSNISELPVLLNPPLYNWSIENLVKNGIDAMKGRGNISIEIEQKGQNVNVLVTDTGHGIPKSDFQNIFNPGVTSKKRGWGLGLSLVKRIVEEYHKGKIKVLSSSKEGTIMQISLKASP</sequence>
<organism evidence="11 12">
    <name type="scientific">Flagellimonas meridianipacifica</name>
    <dbReference type="NCBI Taxonomy" id="1080225"/>
    <lineage>
        <taxon>Bacteria</taxon>
        <taxon>Pseudomonadati</taxon>
        <taxon>Bacteroidota</taxon>
        <taxon>Flavobacteriia</taxon>
        <taxon>Flavobacteriales</taxon>
        <taxon>Flavobacteriaceae</taxon>
        <taxon>Flagellimonas</taxon>
    </lineage>
</organism>
<dbReference type="CDD" id="cd00082">
    <property type="entry name" value="HisKA"/>
    <property type="match status" value="1"/>
</dbReference>
<feature type="domain" description="Histidine kinase" evidence="10">
    <location>
        <begin position="217"/>
        <end position="418"/>
    </location>
</feature>
<accession>A0A2T0MGB4</accession>
<comment type="caution">
    <text evidence="11">The sequence shown here is derived from an EMBL/GenBank/DDBJ whole genome shotgun (WGS) entry which is preliminary data.</text>
</comment>
<dbReference type="PANTHER" id="PTHR43065:SF10">
    <property type="entry name" value="PEROXIDE STRESS-ACTIVATED HISTIDINE KINASE MAK3"/>
    <property type="match status" value="1"/>
</dbReference>
<dbReference type="SMART" id="SM00387">
    <property type="entry name" value="HATPase_c"/>
    <property type="match status" value="1"/>
</dbReference>
<proteinExistence type="predicted"/>
<dbReference type="PRINTS" id="PR00344">
    <property type="entry name" value="BCTRLSENSOR"/>
</dbReference>
<evidence type="ECO:0000256" key="5">
    <source>
        <dbReference type="ARBA" id="ARBA00022741"/>
    </source>
</evidence>
<keyword evidence="3" id="KW-0597">Phosphoprotein</keyword>
<dbReference type="SUPFAM" id="SSF55874">
    <property type="entry name" value="ATPase domain of HSP90 chaperone/DNA topoisomerase II/histidine kinase"/>
    <property type="match status" value="1"/>
</dbReference>
<dbReference type="InterPro" id="IPR036890">
    <property type="entry name" value="HATPase_C_sf"/>
</dbReference>
<keyword evidence="5" id="KW-0547">Nucleotide-binding</keyword>
<dbReference type="InterPro" id="IPR005467">
    <property type="entry name" value="His_kinase_dom"/>
</dbReference>
<keyword evidence="9" id="KW-0812">Transmembrane</keyword>
<keyword evidence="7" id="KW-0067">ATP-binding</keyword>
<keyword evidence="8" id="KW-0902">Two-component regulatory system</keyword>
<dbReference type="InterPro" id="IPR003594">
    <property type="entry name" value="HATPase_dom"/>
</dbReference>
<name>A0A2T0MGB4_9FLAO</name>
<evidence type="ECO:0000313" key="11">
    <source>
        <dbReference type="EMBL" id="PRX56576.1"/>
    </source>
</evidence>
<dbReference type="EC" id="2.7.13.3" evidence="2"/>
<evidence type="ECO:0000256" key="8">
    <source>
        <dbReference type="ARBA" id="ARBA00023012"/>
    </source>
</evidence>
<evidence type="ECO:0000256" key="4">
    <source>
        <dbReference type="ARBA" id="ARBA00022679"/>
    </source>
</evidence>
<dbReference type="Pfam" id="PF02518">
    <property type="entry name" value="HATPase_c"/>
    <property type="match status" value="1"/>
</dbReference>
<protein>
    <recommendedName>
        <fullName evidence="2">histidine kinase</fullName>
        <ecNumber evidence="2">2.7.13.3</ecNumber>
    </recommendedName>
</protein>
<reference evidence="11 12" key="1">
    <citation type="submission" date="2018-03" db="EMBL/GenBank/DDBJ databases">
        <title>Genomic Encyclopedia of Archaeal and Bacterial Type Strains, Phase II (KMG-II): from individual species to whole genera.</title>
        <authorList>
            <person name="Goeker M."/>
        </authorList>
    </citation>
    <scope>NUCLEOTIDE SEQUENCE [LARGE SCALE GENOMIC DNA]</scope>
    <source>
        <strain evidence="11 12">DSM 25027</strain>
    </source>
</reference>
<gene>
    <name evidence="11" type="ORF">CLV81_0573</name>
</gene>
<dbReference type="InterPro" id="IPR003661">
    <property type="entry name" value="HisK_dim/P_dom"/>
</dbReference>
<dbReference type="Proteomes" id="UP000237640">
    <property type="component" value="Unassembled WGS sequence"/>
</dbReference>
<comment type="catalytic activity">
    <reaction evidence="1">
        <text>ATP + protein L-histidine = ADP + protein N-phospho-L-histidine.</text>
        <dbReference type="EC" id="2.7.13.3"/>
    </reaction>
</comment>
<dbReference type="InterPro" id="IPR036097">
    <property type="entry name" value="HisK_dim/P_sf"/>
</dbReference>
<evidence type="ECO:0000259" key="10">
    <source>
        <dbReference type="PROSITE" id="PS50109"/>
    </source>
</evidence>